<comment type="caution">
    <text evidence="6">The sequence shown here is derived from an EMBL/GenBank/DDBJ whole genome shotgun (WGS) entry which is preliminary data.</text>
</comment>
<proteinExistence type="predicted"/>
<feature type="transmembrane region" description="Helical" evidence="2">
    <location>
        <begin position="784"/>
        <end position="803"/>
    </location>
</feature>
<accession>A0A7W8E361</accession>
<keyword evidence="2" id="KW-1133">Transmembrane helix</keyword>
<organism evidence="6 7">
    <name type="scientific">Granulicella aggregans</name>
    <dbReference type="NCBI Taxonomy" id="474949"/>
    <lineage>
        <taxon>Bacteria</taxon>
        <taxon>Pseudomonadati</taxon>
        <taxon>Acidobacteriota</taxon>
        <taxon>Terriglobia</taxon>
        <taxon>Terriglobales</taxon>
        <taxon>Acidobacteriaceae</taxon>
        <taxon>Granulicella</taxon>
    </lineage>
</organism>
<feature type="compositionally biased region" description="Polar residues" evidence="1">
    <location>
        <begin position="497"/>
        <end position="532"/>
    </location>
</feature>
<dbReference type="PANTHER" id="PTHR31104">
    <property type="entry name" value="PEPTIDE-N4-(N-ACETYL-BETA-GLUCOSAMINYL)ASPARAGINE AMIDASE A PROTEIN"/>
    <property type="match status" value="1"/>
</dbReference>
<evidence type="ECO:0008006" key="8">
    <source>
        <dbReference type="Google" id="ProtNLM"/>
    </source>
</evidence>
<dbReference type="Pfam" id="PF16640">
    <property type="entry name" value="Big_3_5"/>
    <property type="match status" value="1"/>
</dbReference>
<evidence type="ECO:0000256" key="1">
    <source>
        <dbReference type="SAM" id="MobiDB-lite"/>
    </source>
</evidence>
<keyword evidence="2" id="KW-0472">Membrane</keyword>
<dbReference type="EMBL" id="JACHIP010000002">
    <property type="protein sequence ID" value="MBB5056899.1"/>
    <property type="molecule type" value="Genomic_DNA"/>
</dbReference>
<dbReference type="Pfam" id="PF12222">
    <property type="entry name" value="PNGaseA"/>
    <property type="match status" value="1"/>
</dbReference>
<feature type="transmembrane region" description="Helical" evidence="2">
    <location>
        <begin position="750"/>
        <end position="772"/>
    </location>
</feature>
<dbReference type="RefSeq" id="WP_184215221.1">
    <property type="nucleotide sequence ID" value="NZ_JACHIP010000002.1"/>
</dbReference>
<dbReference type="InterPro" id="IPR056948">
    <property type="entry name" value="PNGaseA_N"/>
</dbReference>
<dbReference type="InterPro" id="IPR013783">
    <property type="entry name" value="Ig-like_fold"/>
</dbReference>
<keyword evidence="7" id="KW-1185">Reference proteome</keyword>
<dbReference type="AlphaFoldDB" id="A0A7W8E361"/>
<feature type="signal peptide" evidence="3">
    <location>
        <begin position="1"/>
        <end position="28"/>
    </location>
</feature>
<feature type="domain" description="Peptide N-acetyl-beta-D-glucosaminyl asparaginase amidase A N-terminal" evidence="4">
    <location>
        <begin position="54"/>
        <end position="328"/>
    </location>
</feature>
<evidence type="ECO:0000256" key="3">
    <source>
        <dbReference type="SAM" id="SignalP"/>
    </source>
</evidence>
<feature type="chain" id="PRO_5031548308" description="Ig-like domain-containing protein" evidence="3">
    <location>
        <begin position="29"/>
        <end position="844"/>
    </location>
</feature>
<evidence type="ECO:0000256" key="2">
    <source>
        <dbReference type="SAM" id="Phobius"/>
    </source>
</evidence>
<name>A0A7W8E361_9BACT</name>
<feature type="region of interest" description="Disordered" evidence="1">
    <location>
        <begin position="490"/>
        <end position="537"/>
    </location>
</feature>
<protein>
    <recommendedName>
        <fullName evidence="8">Ig-like domain-containing protein</fullName>
    </recommendedName>
</protein>
<dbReference type="Proteomes" id="UP000540989">
    <property type="component" value="Unassembled WGS sequence"/>
</dbReference>
<evidence type="ECO:0000259" key="5">
    <source>
        <dbReference type="Pfam" id="PF16640"/>
    </source>
</evidence>
<keyword evidence="3" id="KW-0732">Signal</keyword>
<gene>
    <name evidence="6" type="ORF">HDF16_001584</name>
</gene>
<sequence length="844" mass="85597">MSLPPFRPTHRFAFLLATALAFGSSAGAQVVLSGPPTVGSAQPVSPEPAITRPTTTPCKVQLFSSATFNSAASQTFSYTPPASCAGPWAKVVFTADFTVASGVQTPRNTSIYLGNATLFRGTTAIPSSSLSPSWHVEADVTDLSALFGASQSVVAASIASDSTNTSPLYASAELDFYPSDLQANLAPTVPDQVIPVVASSTNPVQSFTTANPLTVSLATLPKNMTQLYLDVIAQPDELWWLSSPNSQVAPYVRNSTNTTALREIDVTIDGTPAGIAPNHPYLFAGGLDPYLWRPILGAQALHLQPYRINLTPFAGLLSDGKAHTIVINDIHTVGTVYLNGDLLIYTDHGGATTSGQVSSNTLAATPATTVATSGGLTNGNGSVSVTESLQRSFAITGFTTSSAGKTTTTVSENVNFENSQQLNNGTSPVRNILLDNLTSTVDSTVTTTGPTSSTTATYHTENPLQAFITYTQNADGTYTQVTSATVNDVENQLGPGTLSSNATESVTAGDSLSLDSSQAITGNSGETSTGTYNSSDSLGNSYSSTLSSANNVLTGATSNASSTGSTLFVSASATTVAQGGSVTLTATAIPLNSTLVPTGRITFYANGGALSIVSLSGGTVSVPINFSHVGANVITATYDGDTNFLPESSMNPLTVTVTPVAGSFTVGPASPTTLSVTKGSTGVVSVPVTSGSTFGGVVAMTCSGAPSGATCLINPNSVTLVPSTSTQISTQTVSVVVTTTAASAANELPAFPGSTAGALGGISVAGLFFIFLPRRRSKSWKSMSLTALAVCALGLCSMAALTGCGSGSTKAPAQTGTPAGNYTITVTGTSGTTTASTTFTLTVN</sequence>
<dbReference type="InterPro" id="IPR021102">
    <property type="entry name" value="PNGase_A"/>
</dbReference>
<reference evidence="6 7" key="1">
    <citation type="submission" date="2020-08" db="EMBL/GenBank/DDBJ databases">
        <title>Genomic Encyclopedia of Type Strains, Phase IV (KMG-V): Genome sequencing to study the core and pangenomes of soil and plant-associated prokaryotes.</title>
        <authorList>
            <person name="Whitman W."/>
        </authorList>
    </citation>
    <scope>NUCLEOTIDE SEQUENCE [LARGE SCALE GENOMIC DNA]</scope>
    <source>
        <strain evidence="6 7">M8UP14</strain>
    </source>
</reference>
<feature type="domain" description="Bacterial Ig-like" evidence="5">
    <location>
        <begin position="570"/>
        <end position="658"/>
    </location>
</feature>
<evidence type="ECO:0000313" key="6">
    <source>
        <dbReference type="EMBL" id="MBB5056899.1"/>
    </source>
</evidence>
<dbReference type="InterPro" id="IPR032109">
    <property type="entry name" value="Big_3_5"/>
</dbReference>
<evidence type="ECO:0000313" key="7">
    <source>
        <dbReference type="Proteomes" id="UP000540989"/>
    </source>
</evidence>
<keyword evidence="2" id="KW-0812">Transmembrane</keyword>
<dbReference type="Gene3D" id="2.60.40.10">
    <property type="entry name" value="Immunoglobulins"/>
    <property type="match status" value="1"/>
</dbReference>
<evidence type="ECO:0000259" key="4">
    <source>
        <dbReference type="Pfam" id="PF12222"/>
    </source>
</evidence>